<keyword evidence="3" id="KW-0540">Nuclease</keyword>
<keyword evidence="3" id="KW-0255">Endonuclease</keyword>
<proteinExistence type="predicted"/>
<dbReference type="AlphaFoldDB" id="A0A1A5J5Q3"/>
<accession>A0A1A5J5Q3</accession>
<organism evidence="3 4">
    <name type="scientific">Rhizobium loti</name>
    <name type="common">Mesorhizobium loti</name>
    <dbReference type="NCBI Taxonomy" id="381"/>
    <lineage>
        <taxon>Bacteria</taxon>
        <taxon>Pseudomonadati</taxon>
        <taxon>Pseudomonadota</taxon>
        <taxon>Alphaproteobacteria</taxon>
        <taxon>Hyphomicrobiales</taxon>
        <taxon>Phyllobacteriaceae</taxon>
        <taxon>Mesorhizobium</taxon>
    </lineage>
</organism>
<sequence length="130" mass="14490">MPMIDDPNGGRSVKEWIGKTPDSVPPPTVRARIFLRANGICHISQRAIGAGEKWELEHIKPLSLGGENRESNLRPALVDPHRAKSADENALREKADRVRAKHLGVYPKSKAPIRSRGFAATRDGVERRKR</sequence>
<dbReference type="Gene3D" id="1.10.30.50">
    <property type="match status" value="1"/>
</dbReference>
<evidence type="ECO:0000313" key="4">
    <source>
        <dbReference type="Proteomes" id="UP000093748"/>
    </source>
</evidence>
<keyword evidence="3" id="KW-0378">Hydrolase</keyword>
<reference evidence="4" key="1">
    <citation type="submission" date="2016-06" db="EMBL/GenBank/DDBJ databases">
        <title>NZP2037 Pacbio-Illumina hybrid assembly.</title>
        <authorList>
            <person name="Ramsay J.P."/>
        </authorList>
    </citation>
    <scope>NUCLEOTIDE SEQUENCE [LARGE SCALE GENOMIC DNA]</scope>
    <source>
        <strain evidence="4">R7ANS::ICEMlSym2042</strain>
    </source>
</reference>
<dbReference type="OrthoDB" id="7864830at2"/>
<feature type="region of interest" description="Disordered" evidence="1">
    <location>
        <begin position="65"/>
        <end position="93"/>
    </location>
</feature>
<evidence type="ECO:0000313" key="3">
    <source>
        <dbReference type="EMBL" id="OBP77648.1"/>
    </source>
</evidence>
<dbReference type="Proteomes" id="UP000093748">
    <property type="component" value="Unassembled WGS sequence"/>
</dbReference>
<dbReference type="RefSeq" id="WP_032933259.1">
    <property type="nucleotide sequence ID" value="NZ_NSFS01000002.1"/>
</dbReference>
<name>A0A1A5J5Q3_RHILI</name>
<dbReference type="GO" id="GO:0004519">
    <property type="term" value="F:endonuclease activity"/>
    <property type="evidence" value="ECO:0007669"/>
    <property type="project" value="UniProtKB-KW"/>
</dbReference>
<gene>
    <name evidence="3" type="ORF">BAE39_12470</name>
</gene>
<evidence type="ECO:0000259" key="2">
    <source>
        <dbReference type="SMART" id="SM00507"/>
    </source>
</evidence>
<feature type="compositionally biased region" description="Basic and acidic residues" evidence="1">
    <location>
        <begin position="79"/>
        <end position="93"/>
    </location>
</feature>
<dbReference type="SMART" id="SM00507">
    <property type="entry name" value="HNHc"/>
    <property type="match status" value="1"/>
</dbReference>
<feature type="region of interest" description="Disordered" evidence="1">
    <location>
        <begin position="1"/>
        <end position="24"/>
    </location>
</feature>
<dbReference type="CDD" id="cd00085">
    <property type="entry name" value="HNHc"/>
    <property type="match status" value="1"/>
</dbReference>
<evidence type="ECO:0000256" key="1">
    <source>
        <dbReference type="SAM" id="MobiDB-lite"/>
    </source>
</evidence>
<comment type="caution">
    <text evidence="3">The sequence shown here is derived from an EMBL/GenBank/DDBJ whole genome shotgun (WGS) entry which is preliminary data.</text>
</comment>
<dbReference type="EMBL" id="LZTJ01000012">
    <property type="protein sequence ID" value="OBP77648.1"/>
    <property type="molecule type" value="Genomic_DNA"/>
</dbReference>
<protein>
    <submittedName>
        <fullName evidence="3">Restriction endonuclease</fullName>
    </submittedName>
</protein>
<feature type="domain" description="HNH nuclease" evidence="2">
    <location>
        <begin position="28"/>
        <end position="82"/>
    </location>
</feature>
<dbReference type="InterPro" id="IPR003615">
    <property type="entry name" value="HNH_nuc"/>
</dbReference>